<dbReference type="InterPro" id="IPR041813">
    <property type="entry name" value="A2M_TED"/>
</dbReference>
<protein>
    <submittedName>
        <fullName evidence="13">Ovostatinovostatin-like</fullName>
    </submittedName>
</protein>
<dbReference type="InterPro" id="IPR040839">
    <property type="entry name" value="MG4"/>
</dbReference>
<evidence type="ECO:0000256" key="5">
    <source>
        <dbReference type="ARBA" id="ARBA00022729"/>
    </source>
</evidence>
<dbReference type="InterPro" id="IPR019742">
    <property type="entry name" value="MacrogloblnA2_CS"/>
</dbReference>
<evidence type="ECO:0000259" key="11">
    <source>
        <dbReference type="SMART" id="SM01360"/>
    </source>
</evidence>
<evidence type="ECO:0000256" key="9">
    <source>
        <dbReference type="SAM" id="MobiDB-lite"/>
    </source>
</evidence>
<dbReference type="InterPro" id="IPR036595">
    <property type="entry name" value="A-macroglobulin_rcpt-bd_sf"/>
</dbReference>
<dbReference type="InterPro" id="IPR013783">
    <property type="entry name" value="Ig-like_fold"/>
</dbReference>
<keyword evidence="14" id="KW-1185">Reference proteome</keyword>
<feature type="domain" description="Alpha-macroglobulin receptor-binding" evidence="12">
    <location>
        <begin position="1364"/>
        <end position="1451"/>
    </location>
</feature>
<dbReference type="Pfam" id="PF00207">
    <property type="entry name" value="A2M"/>
    <property type="match status" value="1"/>
</dbReference>
<dbReference type="PANTHER" id="PTHR11412">
    <property type="entry name" value="MACROGLOBULIN / COMPLEMENT"/>
    <property type="match status" value="1"/>
</dbReference>
<dbReference type="InterPro" id="IPR041555">
    <property type="entry name" value="MG3"/>
</dbReference>
<dbReference type="SMART" id="SM01361">
    <property type="entry name" value="A2M_recep"/>
    <property type="match status" value="1"/>
</dbReference>
<dbReference type="SMART" id="SM01419">
    <property type="entry name" value="Thiol-ester_cl"/>
    <property type="match status" value="1"/>
</dbReference>
<dbReference type="Pfam" id="PF17789">
    <property type="entry name" value="MG4"/>
    <property type="match status" value="1"/>
</dbReference>
<dbReference type="SUPFAM" id="SSF48239">
    <property type="entry name" value="Terpenoid cyclases/Protein prenyltransferases"/>
    <property type="match status" value="1"/>
</dbReference>
<dbReference type="InterPro" id="IPR011626">
    <property type="entry name" value="Alpha-macroglobulin_TED"/>
</dbReference>
<keyword evidence="6" id="KW-0722">Serine protease inhibitor</keyword>
<proteinExistence type="inferred from homology"/>
<dbReference type="InterPro" id="IPR014756">
    <property type="entry name" value="Ig_E-set"/>
</dbReference>
<feature type="region of interest" description="Disordered" evidence="9">
    <location>
        <begin position="701"/>
        <end position="721"/>
    </location>
</feature>
<dbReference type="SUPFAM" id="SSF49410">
    <property type="entry name" value="Alpha-macroglobulin receptor domain"/>
    <property type="match status" value="1"/>
</dbReference>
<dbReference type="Pfam" id="PF17791">
    <property type="entry name" value="MG3"/>
    <property type="match status" value="1"/>
</dbReference>
<name>A0AA35LHG8_9SAUR</name>
<keyword evidence="5" id="KW-0732">Signal</keyword>
<reference evidence="13" key="1">
    <citation type="submission" date="2022-12" db="EMBL/GenBank/DDBJ databases">
        <authorList>
            <person name="Alioto T."/>
            <person name="Alioto T."/>
            <person name="Gomez Garrido J."/>
        </authorList>
    </citation>
    <scope>NUCLEOTIDE SEQUENCE</scope>
</reference>
<gene>
    <name evidence="13" type="ORF">PODLI_1B040420</name>
</gene>
<evidence type="ECO:0000259" key="12">
    <source>
        <dbReference type="SMART" id="SM01361"/>
    </source>
</evidence>
<dbReference type="Gene3D" id="2.60.40.1930">
    <property type="match status" value="2"/>
</dbReference>
<dbReference type="Gene3D" id="2.60.40.1940">
    <property type="match status" value="1"/>
</dbReference>
<dbReference type="Gene3D" id="2.60.120.1540">
    <property type="match status" value="1"/>
</dbReference>
<dbReference type="InterPro" id="IPR050473">
    <property type="entry name" value="A2M/Complement_sys"/>
</dbReference>
<accession>A0AA35LHG8</accession>
<dbReference type="GO" id="GO:0005615">
    <property type="term" value="C:extracellular space"/>
    <property type="evidence" value="ECO:0007669"/>
    <property type="project" value="InterPro"/>
</dbReference>
<dbReference type="InterPro" id="IPR009048">
    <property type="entry name" value="A-macroglobulin_rcpt-bd"/>
</dbReference>
<evidence type="ECO:0000313" key="13">
    <source>
        <dbReference type="EMBL" id="CAI5796380.1"/>
    </source>
</evidence>
<dbReference type="Gene3D" id="2.60.40.10">
    <property type="entry name" value="Immunoglobulins"/>
    <property type="match status" value="2"/>
</dbReference>
<dbReference type="InterPro" id="IPR047565">
    <property type="entry name" value="Alpha-macroglob_thiol-ester_cl"/>
</dbReference>
<dbReference type="Pfam" id="PF01835">
    <property type="entry name" value="MG2"/>
    <property type="match status" value="1"/>
</dbReference>
<dbReference type="PROSITE" id="PS00477">
    <property type="entry name" value="ALPHA_2_MACROGLOBULIN"/>
    <property type="match status" value="1"/>
</dbReference>
<dbReference type="EMBL" id="OX395142">
    <property type="protein sequence ID" value="CAI5796380.1"/>
    <property type="molecule type" value="Genomic_DNA"/>
</dbReference>
<dbReference type="GO" id="GO:0004867">
    <property type="term" value="F:serine-type endopeptidase inhibitor activity"/>
    <property type="evidence" value="ECO:0007669"/>
    <property type="project" value="UniProtKB-KW"/>
</dbReference>
<dbReference type="InterPro" id="IPR011625">
    <property type="entry name" value="A2M_N_BRD"/>
</dbReference>
<evidence type="ECO:0000256" key="1">
    <source>
        <dbReference type="ARBA" id="ARBA00004613"/>
    </source>
</evidence>
<organism evidence="13 14">
    <name type="scientific">Podarcis lilfordi</name>
    <name type="common">Lilford's wall lizard</name>
    <dbReference type="NCBI Taxonomy" id="74358"/>
    <lineage>
        <taxon>Eukaryota</taxon>
        <taxon>Metazoa</taxon>
        <taxon>Chordata</taxon>
        <taxon>Craniata</taxon>
        <taxon>Vertebrata</taxon>
        <taxon>Euteleostomi</taxon>
        <taxon>Lepidosauria</taxon>
        <taxon>Squamata</taxon>
        <taxon>Bifurcata</taxon>
        <taxon>Unidentata</taxon>
        <taxon>Episquamata</taxon>
        <taxon>Laterata</taxon>
        <taxon>Lacertibaenia</taxon>
        <taxon>Lacertidae</taxon>
        <taxon>Podarcis</taxon>
    </lineage>
</organism>
<keyword evidence="7" id="KW-1015">Disulfide bond</keyword>
<dbReference type="Pfam" id="PF07678">
    <property type="entry name" value="TED_complement"/>
    <property type="match status" value="1"/>
</dbReference>
<dbReference type="FunFam" id="1.50.10.20:FF:000001">
    <property type="entry name" value="CD109 isoform 1"/>
    <property type="match status" value="1"/>
</dbReference>
<feature type="domain" description="Alpha-2-macroglobulin" evidence="11">
    <location>
        <begin position="736"/>
        <end position="826"/>
    </location>
</feature>
<dbReference type="Pfam" id="PF07703">
    <property type="entry name" value="A2M_BRD"/>
    <property type="match status" value="1"/>
</dbReference>
<dbReference type="Pfam" id="PF07677">
    <property type="entry name" value="A2M_recep"/>
    <property type="match status" value="1"/>
</dbReference>
<dbReference type="CDD" id="cd02897">
    <property type="entry name" value="A2M_2"/>
    <property type="match status" value="1"/>
</dbReference>
<keyword evidence="4" id="KW-0646">Protease inhibitor</keyword>
<dbReference type="FunFam" id="2.60.40.1930:FF:000001">
    <property type="entry name" value="CD109 isoform 3"/>
    <property type="match status" value="1"/>
</dbReference>
<evidence type="ECO:0000256" key="2">
    <source>
        <dbReference type="ARBA" id="ARBA00010952"/>
    </source>
</evidence>
<dbReference type="InterPro" id="IPR008930">
    <property type="entry name" value="Terpenoid_cyclase/PrenylTrfase"/>
</dbReference>
<dbReference type="SMART" id="SM01359">
    <property type="entry name" value="A2M_N_2"/>
    <property type="match status" value="1"/>
</dbReference>
<sequence length="1460" mass="162317">MCCELLLLVRTNTAALLGFHRQYVLVVPSVLQSGSANTACVQLLNLNETVKLNVFLEYERRNVTVFQEVVRRENFFKCSYFVVPEASSNPVAYITISVKGATVNVTERRVLAIQNKGSVVFVQTDKPIYKPGQEVLFRIVSLNTRFQPDPQTYPLVTIQDPQRNQIFQWRNVTSEISIVQLSFPIILEPILGDYEIIVQSQSGAKNSHIFSVKEYVLPLYDITISAPKTVSVENPDFVVKVCGSYTYGQPVEGKAQLSVCRNLNFYGTCKRDPICESVNKELGKDGCLAHVFSSKTFELNRSGYWMNLDVKAIVTEKGTGIQSERSAYISVSRILGTVTFQNMDRDYKRGIPYCGQIKLVDVDDSPLGNEIVQLHVNNKNVGNYSTDGNGTAEFCIDTSTFFSSDISLRLIYKPNENCNSDGWLLPYYPEAYHSVQRFYSRTDSFVKIHQVPGELPCDQVSRIKVSYSLTIKGQNTATFYFFVLVKNKIISSGRKVVTLSRDDLAASKGHFYISLSVDANMAPVATLLVYTLHPEREVVADTARFEIEKCFHNKVSLQFSVKEALPASNVSLDVKAAANSHCALRAVDQSVLLLKPETELSAESVYSLLSYDMFGYYFNGLNLEDDPQEPCIPPDNIFHDGLYYVPASFNYGPDIYGEIRATGVKFVTNSRLRQPVICSSGRGPFRPFEESSESFARTTSGPIFAESAPPPPPPPPSGDVSRDRVIETVRRFFPETWIWELFGIGSDGHAKLTYTVPDTITEWKASAFCLEKQAGFGISRPATLIAFQTFFVHMTLPYSIVRGEDFLCRVTVFNYLQECIQVNVSMAESRDFQAQLLSPLNDKGCVCGGERKTYIWNISVKKLGAVTLSVTAEAPKNSGDCRNGTSGGLDVGRKDTLIRELLVEPEGIERELTQSSLICAKGAVVSEPVSLKLPENLVEGSARAYFSCIGDLMGTAMQNLHQLLRMPYGCGEQNMALFAPIIYVMEYLKATGQLDEETKSKSIGYLTSGYQRQLSYKHPDGSYSAFGSRDKEGNTWLTGFTYKSFARASKTIFIDPNVQTQSVIWLSSKQKSDGCFQNVGKLFNNALKGGVEDELTLSAYITAALLESGFLSSHPVVRNALYCLEAGLEKGNLTVYDQALLAYAFRLAGNKPKADLLLDELIKSATKGGGSLYWEREDKPPAEESPSFYPRASSFEVEIAAYVLLAMLSGTTPTPAQLTTASQIVLWLTKQQNPYGGFSSTQDTVVAIQALALFSQYTFSKDGRNSVRIHSNKPFERVFEVNNDNRLLLQRTSLPDIPGEYTVEVNGTGCVFTQAVMRYNVLLPKKSSGFFLSVQTANVSCGDTFQTKFAIAITARYTGKRNSSNMAIVDVKMLTGFVPDQASLQKLRDDRIVMKVESKENHVIIYLDDLSSKGISFSFIVAQDLPVSNLKPALVMVYDYYETDEIGIAEYKFPCYADDP</sequence>
<dbReference type="InterPro" id="IPR001599">
    <property type="entry name" value="Macroglobln_a2"/>
</dbReference>
<dbReference type="PANTHER" id="PTHR11412:SF170">
    <property type="entry name" value="OVOSTATIN"/>
    <property type="match status" value="1"/>
</dbReference>
<dbReference type="Gene3D" id="2.20.130.20">
    <property type="match status" value="2"/>
</dbReference>
<keyword evidence="3" id="KW-0964">Secreted</keyword>
<dbReference type="Proteomes" id="UP001178461">
    <property type="component" value="Chromosome 17"/>
</dbReference>
<evidence type="ECO:0000256" key="6">
    <source>
        <dbReference type="ARBA" id="ARBA00022900"/>
    </source>
</evidence>
<feature type="compositionally biased region" description="Pro residues" evidence="9">
    <location>
        <begin position="708"/>
        <end position="717"/>
    </location>
</feature>
<dbReference type="SUPFAM" id="SSF81296">
    <property type="entry name" value="E set domains"/>
    <property type="match status" value="1"/>
</dbReference>
<dbReference type="Gene3D" id="1.50.10.20">
    <property type="match status" value="1"/>
</dbReference>
<evidence type="ECO:0000256" key="7">
    <source>
        <dbReference type="ARBA" id="ARBA00023157"/>
    </source>
</evidence>
<keyword evidence="8" id="KW-0325">Glycoprotein</keyword>
<evidence type="ECO:0000256" key="3">
    <source>
        <dbReference type="ARBA" id="ARBA00022525"/>
    </source>
</evidence>
<comment type="similarity">
    <text evidence="2">Belongs to the protease inhibitor I39 (alpha-2-macroglobulin) family.</text>
</comment>
<comment type="subcellular location">
    <subcellularLocation>
        <location evidence="1">Secreted</location>
    </subcellularLocation>
</comment>
<evidence type="ECO:0000313" key="14">
    <source>
        <dbReference type="Proteomes" id="UP001178461"/>
    </source>
</evidence>
<evidence type="ECO:0000256" key="8">
    <source>
        <dbReference type="ARBA" id="ARBA00023180"/>
    </source>
</evidence>
<evidence type="ECO:0000259" key="10">
    <source>
        <dbReference type="SMART" id="SM01359"/>
    </source>
</evidence>
<feature type="domain" description="Alpha-2-macroglobulin bait region" evidence="10">
    <location>
        <begin position="446"/>
        <end position="594"/>
    </location>
</feature>
<dbReference type="Gene3D" id="2.60.40.690">
    <property type="entry name" value="Alpha-macroglobulin, receptor-binding domain"/>
    <property type="match status" value="1"/>
</dbReference>
<evidence type="ECO:0000256" key="4">
    <source>
        <dbReference type="ARBA" id="ARBA00022690"/>
    </source>
</evidence>
<dbReference type="SMART" id="SM01360">
    <property type="entry name" value="A2M"/>
    <property type="match status" value="1"/>
</dbReference>
<dbReference type="InterPro" id="IPR002890">
    <property type="entry name" value="MG2"/>
</dbReference>